<gene>
    <name evidence="1" type="ORF">RPERSI_LOCUS36659</name>
</gene>
<evidence type="ECO:0000313" key="2">
    <source>
        <dbReference type="Proteomes" id="UP000789920"/>
    </source>
</evidence>
<accession>A0ACA9SZ37</accession>
<reference evidence="1" key="1">
    <citation type="submission" date="2021-06" db="EMBL/GenBank/DDBJ databases">
        <authorList>
            <person name="Kallberg Y."/>
            <person name="Tangrot J."/>
            <person name="Rosling A."/>
        </authorList>
    </citation>
    <scope>NUCLEOTIDE SEQUENCE</scope>
    <source>
        <strain evidence="1">MA461A</strain>
    </source>
</reference>
<dbReference type="Proteomes" id="UP000789920">
    <property type="component" value="Unassembled WGS sequence"/>
</dbReference>
<comment type="caution">
    <text evidence="1">The sequence shown here is derived from an EMBL/GenBank/DDBJ whole genome shotgun (WGS) entry which is preliminary data.</text>
</comment>
<keyword evidence="2" id="KW-1185">Reference proteome</keyword>
<name>A0ACA9SZ37_9GLOM</name>
<evidence type="ECO:0000313" key="1">
    <source>
        <dbReference type="EMBL" id="CAG8851631.1"/>
    </source>
</evidence>
<proteinExistence type="predicted"/>
<feature type="non-terminal residue" evidence="1">
    <location>
        <position position="43"/>
    </location>
</feature>
<feature type="non-terminal residue" evidence="1">
    <location>
        <position position="1"/>
    </location>
</feature>
<organism evidence="1 2">
    <name type="scientific">Racocetra persica</name>
    <dbReference type="NCBI Taxonomy" id="160502"/>
    <lineage>
        <taxon>Eukaryota</taxon>
        <taxon>Fungi</taxon>
        <taxon>Fungi incertae sedis</taxon>
        <taxon>Mucoromycota</taxon>
        <taxon>Glomeromycotina</taxon>
        <taxon>Glomeromycetes</taxon>
        <taxon>Diversisporales</taxon>
        <taxon>Gigasporaceae</taxon>
        <taxon>Racocetra</taxon>
    </lineage>
</organism>
<protein>
    <submittedName>
        <fullName evidence="1">31254_t:CDS:1</fullName>
    </submittedName>
</protein>
<dbReference type="EMBL" id="CAJVQC010177286">
    <property type="protein sequence ID" value="CAG8851631.1"/>
    <property type="molecule type" value="Genomic_DNA"/>
</dbReference>
<sequence>LYGSMVLIMECYIKKRNSHADSMHGTKLKIKVFDKQYVQLNFS</sequence>